<evidence type="ECO:0000313" key="4">
    <source>
        <dbReference type="Proteomes" id="UP000630142"/>
    </source>
</evidence>
<dbReference type="Gene3D" id="3.30.310.50">
    <property type="entry name" value="Alpha-D-phosphohexomutase, C-terminal domain"/>
    <property type="match status" value="1"/>
</dbReference>
<dbReference type="CDD" id="cd06193">
    <property type="entry name" value="siderophore_interacting"/>
    <property type="match status" value="1"/>
</dbReference>
<dbReference type="InterPro" id="IPR039374">
    <property type="entry name" value="SIP_fam"/>
</dbReference>
<dbReference type="Pfam" id="PF04954">
    <property type="entry name" value="SIP"/>
    <property type="match status" value="1"/>
</dbReference>
<dbReference type="InterPro" id="IPR007037">
    <property type="entry name" value="SIP_rossman_dom"/>
</dbReference>
<comment type="caution">
    <text evidence="3">The sequence shown here is derived from an EMBL/GenBank/DDBJ whole genome shotgun (WGS) entry which is preliminary data.</text>
</comment>
<dbReference type="EMBL" id="BMZQ01000008">
    <property type="protein sequence ID" value="GHD24616.1"/>
    <property type="molecule type" value="Genomic_DNA"/>
</dbReference>
<dbReference type="GO" id="GO:0016491">
    <property type="term" value="F:oxidoreductase activity"/>
    <property type="evidence" value="ECO:0007669"/>
    <property type="project" value="InterPro"/>
</dbReference>
<reference evidence="3" key="1">
    <citation type="journal article" date="2014" name="Int. J. Syst. Evol. Microbiol.">
        <title>Complete genome sequence of Corynebacterium casei LMG S-19264T (=DSM 44701T), isolated from a smear-ripened cheese.</title>
        <authorList>
            <consortium name="US DOE Joint Genome Institute (JGI-PGF)"/>
            <person name="Walter F."/>
            <person name="Albersmeier A."/>
            <person name="Kalinowski J."/>
            <person name="Ruckert C."/>
        </authorList>
    </citation>
    <scope>NUCLEOTIDE SEQUENCE</scope>
    <source>
        <strain evidence="3">KCTC 42249</strain>
    </source>
</reference>
<sequence length="356" mass="39349">MILAAPVQDTNMQTTRATVHLTNPVIVMEALRSHLAEHEIELIETNGAFHAELRGAKAVLRADGTKLALEARATSQAHLEEVTAFLAAHVLEFAHPEVPSIRWDGMPERQLFADFRELRVTLVTDITPHMRRVTLAGDNLFRFATSENLHVRLYFPQAGTEPEWPVRGPDGLPLTGAFAGRFDIRKYTIRRIDPASGELDIDFVLHDDAGPGSGWAARAVPDDRLGMAGPGGRSAKAADWVLLAGDETALPAIARILEELPATTRGYALIEVTDEHDHLPLRRPDGVVLQWLHRRSGETLKAATHAVAIPTKGSRFCWAGAEFEAIQAIRQHWRDHGLSKHEELAVSYWRRGTADA</sequence>
<dbReference type="Gene3D" id="2.40.30.10">
    <property type="entry name" value="Translation factors"/>
    <property type="match status" value="1"/>
</dbReference>
<gene>
    <name evidence="3" type="ORF">GCM10016234_40890</name>
</gene>
<dbReference type="Proteomes" id="UP000630142">
    <property type="component" value="Unassembled WGS sequence"/>
</dbReference>
<evidence type="ECO:0000313" key="3">
    <source>
        <dbReference type="EMBL" id="GHD24616.1"/>
    </source>
</evidence>
<dbReference type="Pfam" id="PF09981">
    <property type="entry name" value="DUF2218"/>
    <property type="match status" value="1"/>
</dbReference>
<dbReference type="InterPro" id="IPR017938">
    <property type="entry name" value="Riboflavin_synthase-like_b-brl"/>
</dbReference>
<protein>
    <submittedName>
        <fullName evidence="3">Siderophore-interacting protein</fullName>
    </submittedName>
</protein>
<name>A0A8J3E0S0_9HYPH</name>
<keyword evidence="4" id="KW-1185">Reference proteome</keyword>
<dbReference type="InterPro" id="IPR039261">
    <property type="entry name" value="FNR_nucleotide-bd"/>
</dbReference>
<feature type="domain" description="FAD-binding FR-type" evidence="2">
    <location>
        <begin position="113"/>
        <end position="237"/>
    </location>
</feature>
<dbReference type="PANTHER" id="PTHR30157:SF0">
    <property type="entry name" value="NADPH-DEPENDENT FERRIC-CHELATE REDUCTASE"/>
    <property type="match status" value="1"/>
</dbReference>
<dbReference type="InterPro" id="IPR013113">
    <property type="entry name" value="SIP_FAD-bd"/>
</dbReference>
<evidence type="ECO:0000256" key="1">
    <source>
        <dbReference type="ARBA" id="ARBA00035644"/>
    </source>
</evidence>
<comment type="similarity">
    <text evidence="1">Belongs to the SIP oxidoreductase family.</text>
</comment>
<dbReference type="PROSITE" id="PS51384">
    <property type="entry name" value="FAD_FR"/>
    <property type="match status" value="1"/>
</dbReference>
<accession>A0A8J3E0S0</accession>
<reference evidence="3" key="2">
    <citation type="submission" date="2020-09" db="EMBL/GenBank/DDBJ databases">
        <authorList>
            <person name="Sun Q."/>
            <person name="Kim S."/>
        </authorList>
    </citation>
    <scope>NUCLEOTIDE SEQUENCE</scope>
    <source>
        <strain evidence="3">KCTC 42249</strain>
    </source>
</reference>
<dbReference type="InterPro" id="IPR017927">
    <property type="entry name" value="FAD-bd_FR_type"/>
</dbReference>
<dbReference type="SUPFAM" id="SSF63380">
    <property type="entry name" value="Riboflavin synthase domain-like"/>
    <property type="match status" value="1"/>
</dbReference>
<dbReference type="Gene3D" id="3.40.50.80">
    <property type="entry name" value="Nucleotide-binding domain of ferredoxin-NADP reductase (FNR) module"/>
    <property type="match status" value="1"/>
</dbReference>
<proteinExistence type="inferred from homology"/>
<dbReference type="AlphaFoldDB" id="A0A8J3E0S0"/>
<dbReference type="Pfam" id="PF08021">
    <property type="entry name" value="FAD_binding_9"/>
    <property type="match status" value="1"/>
</dbReference>
<dbReference type="InterPro" id="IPR014543">
    <property type="entry name" value="UCP028291"/>
</dbReference>
<organism evidence="3 4">
    <name type="scientific">Tianweitania populi</name>
    <dbReference type="NCBI Taxonomy" id="1607949"/>
    <lineage>
        <taxon>Bacteria</taxon>
        <taxon>Pseudomonadati</taxon>
        <taxon>Pseudomonadota</taxon>
        <taxon>Alphaproteobacteria</taxon>
        <taxon>Hyphomicrobiales</taxon>
        <taxon>Phyllobacteriaceae</taxon>
        <taxon>Tianweitania</taxon>
    </lineage>
</organism>
<evidence type="ECO:0000259" key="2">
    <source>
        <dbReference type="PROSITE" id="PS51384"/>
    </source>
</evidence>
<dbReference type="PANTHER" id="PTHR30157">
    <property type="entry name" value="FERRIC REDUCTASE, NADPH-DEPENDENT"/>
    <property type="match status" value="1"/>
</dbReference>